<dbReference type="InterPro" id="IPR055128">
    <property type="entry name" value="HypF_C_2"/>
</dbReference>
<dbReference type="Pfam" id="PF07503">
    <property type="entry name" value="zf-HYPF"/>
    <property type="match status" value="2"/>
</dbReference>
<evidence type="ECO:0000256" key="5">
    <source>
        <dbReference type="ARBA" id="ARBA00022771"/>
    </source>
</evidence>
<keyword evidence="4" id="KW-0479">Metal-binding</keyword>
<dbReference type="RefSeq" id="WP_377326274.1">
    <property type="nucleotide sequence ID" value="NZ_JBHSNG010000006.1"/>
</dbReference>
<evidence type="ECO:0000259" key="11">
    <source>
        <dbReference type="PROSITE" id="PS51163"/>
    </source>
</evidence>
<feature type="active site" evidence="9">
    <location>
        <position position="29"/>
    </location>
</feature>
<dbReference type="SUPFAM" id="SSF54975">
    <property type="entry name" value="Acylphosphatase/BLUF domain-like"/>
    <property type="match status" value="1"/>
</dbReference>
<evidence type="ECO:0000313" key="12">
    <source>
        <dbReference type="EMBL" id="MFC5581137.1"/>
    </source>
</evidence>
<dbReference type="EMBL" id="JBHSNG010000006">
    <property type="protein sequence ID" value="MFC5581137.1"/>
    <property type="molecule type" value="Genomic_DNA"/>
</dbReference>
<sequence>MSAPTSSMAEDRQRLRLDVSGAVQGVGFRPFVHRLATSEGLGGFVRNTGAGVSLEIEGPAQAIERFLDRLDAEIAPPAAIHARQLHRLSVREERAFAIVASASDGECSALVMPDLATCAACLAELLDPADRRYRYPFTTCMHCGPRYSIIEAVPYDRHRTTMRRFAMCTRCRDEYEDPASRRFHAETNACPDCGPQLALWNRQGEVVATAHQALLQVADALRRGDIVALKGLGGFQLLVDARNEAAVRRLRERKARPGKPFALMVPSLGEARAIAQIGHGEEQRLVSGAAPIVLLRASPAPTSIAPGVAPANPLLGIMLPYTPLHHLLMHELGFPLVATSGNRGEEPIVIDEAQALARLDGLADSFLVHDRPILHRVDDSVVRLIAGQETVLRRARGYAPLSLDAPAISAPLLALGGHQKNTVALGVNGRIVLGPHVGDLGDAETRAAYASSVEDLLQLYRVQPQAVACDRHPDYYSTRLAEGFGLPVRRVPHHLAHVLAGMLDNGLDGPVLGVAWDGNGYGDDGTLWGGEFIVVDEAGYRRVAQLWPFRLPGGEVAMREPRRAALGALHAVFGEAALSMDALAPVASLAPAERPVLARMLARGVNAPATSSAGRLFDAVASILGLCQKASFEGEAAMAVEFAATRAESAVSLPTPTVSEAGDACLVDWRPMLAAIVEAHRAGVPAEALAAAFHEALAGAIVAMAMRVGQPRVLLTGGCFQNARLTERSVQRLRDASLIPYWHHRIPPNDGGLAAGQIAFAAGFPTEERD</sequence>
<dbReference type="Gene3D" id="3.30.110.120">
    <property type="match status" value="1"/>
</dbReference>
<dbReference type="InterPro" id="IPR017968">
    <property type="entry name" value="Acylphosphatase_CS"/>
</dbReference>
<dbReference type="Gene3D" id="3.30.420.40">
    <property type="match status" value="1"/>
</dbReference>
<dbReference type="InterPro" id="IPR004421">
    <property type="entry name" value="Carbamoyltransferase_HypF"/>
</dbReference>
<feature type="domain" description="Acylphosphatase-like" evidence="10">
    <location>
        <begin position="14"/>
        <end position="100"/>
    </location>
</feature>
<evidence type="ECO:0000256" key="9">
    <source>
        <dbReference type="PROSITE-ProRule" id="PRU00520"/>
    </source>
</evidence>
<dbReference type="InterPro" id="IPR006070">
    <property type="entry name" value="Sua5-like_dom"/>
</dbReference>
<feature type="active site" evidence="9">
    <location>
        <position position="47"/>
    </location>
</feature>
<dbReference type="PANTHER" id="PTHR42959">
    <property type="entry name" value="CARBAMOYLTRANSFERASE"/>
    <property type="match status" value="1"/>
</dbReference>
<name>A0ABW0SWA7_9GAMM</name>
<dbReference type="Pfam" id="PF17788">
    <property type="entry name" value="HypF_C"/>
    <property type="match status" value="1"/>
</dbReference>
<organism evidence="12 13">
    <name type="scientific">Rhodanobacter terrae</name>
    <dbReference type="NCBI Taxonomy" id="418647"/>
    <lineage>
        <taxon>Bacteria</taxon>
        <taxon>Pseudomonadati</taxon>
        <taxon>Pseudomonadota</taxon>
        <taxon>Gammaproteobacteria</taxon>
        <taxon>Lysobacterales</taxon>
        <taxon>Rhodanobacteraceae</taxon>
        <taxon>Rhodanobacter</taxon>
    </lineage>
</organism>
<comment type="function">
    <text evidence="8">Involved in the maturation of [NiFe] hydrogenases. Along with HypE, it catalyzes the synthesis of the CN ligands of the active site iron of [NiFe]-hydrogenases. HypF functions as a carbamoyl transferase using carbamoylphosphate as a substrate and transferring the carboxamido moiety in an ATP-dependent reaction to the thiolate of the C-terminal cysteine of HypE yielding a protein-S-carboxamide.</text>
</comment>
<dbReference type="PIRSF" id="PIRSF006256">
    <property type="entry name" value="CMPcnvr_hdrg_mat"/>
    <property type="match status" value="1"/>
</dbReference>
<dbReference type="Gene3D" id="3.90.870.50">
    <property type="match status" value="1"/>
</dbReference>
<dbReference type="PROSITE" id="PS51160">
    <property type="entry name" value="ACYLPHOSPHATASE_3"/>
    <property type="match status" value="1"/>
</dbReference>
<dbReference type="InterPro" id="IPR041440">
    <property type="entry name" value="HypF_C"/>
</dbReference>
<comment type="pathway">
    <text evidence="1 8">Protein modification; [NiFe] hydrogenase maturation.</text>
</comment>
<accession>A0ABW0SWA7</accession>
<dbReference type="SUPFAM" id="SSF53067">
    <property type="entry name" value="Actin-like ATPase domain"/>
    <property type="match status" value="1"/>
</dbReference>
<dbReference type="PANTHER" id="PTHR42959:SF1">
    <property type="entry name" value="CARBAMOYLTRANSFERASE HYPF"/>
    <property type="match status" value="1"/>
</dbReference>
<comment type="similarity">
    <text evidence="2 8">Belongs to the carbamoyltransferase HypF family.</text>
</comment>
<keyword evidence="13" id="KW-1185">Reference proteome</keyword>
<dbReference type="GO" id="GO:0016874">
    <property type="term" value="F:ligase activity"/>
    <property type="evidence" value="ECO:0007669"/>
    <property type="project" value="UniProtKB-KW"/>
</dbReference>
<dbReference type="Pfam" id="PF00708">
    <property type="entry name" value="Acylphosphatase"/>
    <property type="match status" value="1"/>
</dbReference>
<dbReference type="InterPro" id="IPR001792">
    <property type="entry name" value="Acylphosphatase-like_dom"/>
</dbReference>
<keyword evidence="6" id="KW-0862">Zinc</keyword>
<comment type="catalytic activity">
    <reaction evidence="9">
        <text>an acyl phosphate + H2O = a carboxylate + phosphate + H(+)</text>
        <dbReference type="Rhea" id="RHEA:14965"/>
        <dbReference type="ChEBI" id="CHEBI:15377"/>
        <dbReference type="ChEBI" id="CHEBI:15378"/>
        <dbReference type="ChEBI" id="CHEBI:29067"/>
        <dbReference type="ChEBI" id="CHEBI:43474"/>
        <dbReference type="ChEBI" id="CHEBI:59918"/>
        <dbReference type="EC" id="3.6.1.7"/>
    </reaction>
</comment>
<evidence type="ECO:0000256" key="7">
    <source>
        <dbReference type="ARBA" id="ARBA00048220"/>
    </source>
</evidence>
<comment type="catalytic activity">
    <reaction evidence="7 8">
        <text>C-terminal L-cysteinyl-[HypE protein] + carbamoyl phosphate + ATP + H2O = C-terminal S-carboxamide-L-cysteinyl-[HypE protein] + AMP + phosphate + diphosphate + H(+)</text>
        <dbReference type="Rhea" id="RHEA:55636"/>
        <dbReference type="Rhea" id="RHEA-COMP:14247"/>
        <dbReference type="Rhea" id="RHEA-COMP:14392"/>
        <dbReference type="ChEBI" id="CHEBI:15377"/>
        <dbReference type="ChEBI" id="CHEBI:15378"/>
        <dbReference type="ChEBI" id="CHEBI:30616"/>
        <dbReference type="ChEBI" id="CHEBI:33019"/>
        <dbReference type="ChEBI" id="CHEBI:43474"/>
        <dbReference type="ChEBI" id="CHEBI:58228"/>
        <dbReference type="ChEBI" id="CHEBI:76913"/>
        <dbReference type="ChEBI" id="CHEBI:139126"/>
        <dbReference type="ChEBI" id="CHEBI:456215"/>
    </reaction>
</comment>
<dbReference type="Proteomes" id="UP001596111">
    <property type="component" value="Unassembled WGS sequence"/>
</dbReference>
<feature type="domain" description="YrdC-like" evidence="11">
    <location>
        <begin position="211"/>
        <end position="397"/>
    </location>
</feature>
<dbReference type="PROSITE" id="PS00150">
    <property type="entry name" value="ACYLPHOSPHATASE_1"/>
    <property type="match status" value="1"/>
</dbReference>
<dbReference type="InterPro" id="IPR051060">
    <property type="entry name" value="Carbamoyltrans_HypF-like"/>
</dbReference>
<dbReference type="SUPFAM" id="SSF55821">
    <property type="entry name" value="YrdC/RibB"/>
    <property type="match status" value="1"/>
</dbReference>
<dbReference type="InterPro" id="IPR017945">
    <property type="entry name" value="DHBP_synth_RibB-like_a/b_dom"/>
</dbReference>
<dbReference type="PROSITE" id="PS51163">
    <property type="entry name" value="YRDC"/>
    <property type="match status" value="1"/>
</dbReference>
<evidence type="ECO:0000256" key="8">
    <source>
        <dbReference type="PIRNR" id="PIRNR006256"/>
    </source>
</evidence>
<evidence type="ECO:0000256" key="2">
    <source>
        <dbReference type="ARBA" id="ARBA00008097"/>
    </source>
</evidence>
<evidence type="ECO:0000256" key="3">
    <source>
        <dbReference type="ARBA" id="ARBA00022598"/>
    </source>
</evidence>
<evidence type="ECO:0000313" key="13">
    <source>
        <dbReference type="Proteomes" id="UP001596111"/>
    </source>
</evidence>
<gene>
    <name evidence="12" type="primary">hypF</name>
    <name evidence="12" type="ORF">ACFPPB_08445</name>
</gene>
<dbReference type="NCBIfam" id="TIGR00143">
    <property type="entry name" value="hypF"/>
    <property type="match status" value="1"/>
</dbReference>
<proteinExistence type="inferred from homology"/>
<dbReference type="InterPro" id="IPR043129">
    <property type="entry name" value="ATPase_NBD"/>
</dbReference>
<dbReference type="Pfam" id="PF22521">
    <property type="entry name" value="HypF_C_2"/>
    <property type="match status" value="1"/>
</dbReference>
<keyword evidence="5" id="KW-0863">Zinc-finger</keyword>
<reference evidence="13" key="1">
    <citation type="journal article" date="2019" name="Int. J. Syst. Evol. Microbiol.">
        <title>The Global Catalogue of Microorganisms (GCM) 10K type strain sequencing project: providing services to taxonomists for standard genome sequencing and annotation.</title>
        <authorList>
            <consortium name="The Broad Institute Genomics Platform"/>
            <consortium name="The Broad Institute Genome Sequencing Center for Infectious Disease"/>
            <person name="Wu L."/>
            <person name="Ma J."/>
        </authorList>
    </citation>
    <scope>NUCLEOTIDE SEQUENCE [LARGE SCALE GENOMIC DNA]</scope>
    <source>
        <strain evidence="13">CGMCC 1.13587</strain>
    </source>
</reference>
<dbReference type="EC" id="6.2.-.-" evidence="8"/>
<dbReference type="Pfam" id="PF01300">
    <property type="entry name" value="Sua5_yciO_yrdC"/>
    <property type="match status" value="1"/>
</dbReference>
<dbReference type="InterPro" id="IPR036046">
    <property type="entry name" value="Acylphosphatase-like_dom_sf"/>
</dbReference>
<evidence type="ECO:0000256" key="6">
    <source>
        <dbReference type="ARBA" id="ARBA00022833"/>
    </source>
</evidence>
<dbReference type="InterPro" id="IPR011125">
    <property type="entry name" value="Znf_HypF"/>
</dbReference>
<evidence type="ECO:0000256" key="4">
    <source>
        <dbReference type="ARBA" id="ARBA00022723"/>
    </source>
</evidence>
<protein>
    <recommendedName>
        <fullName evidence="8">Carbamoyltransferase HypF</fullName>
        <ecNumber evidence="8">6.2.-.-</ecNumber>
    </recommendedName>
</protein>
<dbReference type="Gene3D" id="3.30.420.360">
    <property type="match status" value="1"/>
</dbReference>
<comment type="caution">
    <text evidence="12">The sequence shown here is derived from an EMBL/GenBank/DDBJ whole genome shotgun (WGS) entry which is preliminary data.</text>
</comment>
<keyword evidence="3 12" id="KW-0436">Ligase</keyword>
<evidence type="ECO:0000259" key="10">
    <source>
        <dbReference type="PROSITE" id="PS51160"/>
    </source>
</evidence>
<keyword evidence="9" id="KW-0378">Hydrolase</keyword>
<evidence type="ECO:0000256" key="1">
    <source>
        <dbReference type="ARBA" id="ARBA00004711"/>
    </source>
</evidence>